<name>A0A183PSA5_9TREM</name>
<gene>
    <name evidence="1" type="ORF">SMTD_LOCUS17241</name>
</gene>
<evidence type="ECO:0000313" key="2">
    <source>
        <dbReference type="Proteomes" id="UP000269396"/>
    </source>
</evidence>
<accession>A0A183PSA5</accession>
<organism evidence="1 2">
    <name type="scientific">Schistosoma mattheei</name>
    <dbReference type="NCBI Taxonomy" id="31246"/>
    <lineage>
        <taxon>Eukaryota</taxon>
        <taxon>Metazoa</taxon>
        <taxon>Spiralia</taxon>
        <taxon>Lophotrochozoa</taxon>
        <taxon>Platyhelminthes</taxon>
        <taxon>Trematoda</taxon>
        <taxon>Digenea</taxon>
        <taxon>Strigeidida</taxon>
        <taxon>Schistosomatoidea</taxon>
        <taxon>Schistosomatidae</taxon>
        <taxon>Schistosoma</taxon>
    </lineage>
</organism>
<proteinExistence type="predicted"/>
<evidence type="ECO:0000313" key="1">
    <source>
        <dbReference type="EMBL" id="VDP73592.1"/>
    </source>
</evidence>
<dbReference type="EMBL" id="UZAL01038394">
    <property type="protein sequence ID" value="VDP73592.1"/>
    <property type="molecule type" value="Genomic_DNA"/>
</dbReference>
<reference evidence="1 2" key="1">
    <citation type="submission" date="2018-11" db="EMBL/GenBank/DDBJ databases">
        <authorList>
            <consortium name="Pathogen Informatics"/>
        </authorList>
    </citation>
    <scope>NUCLEOTIDE SEQUENCE [LARGE SCALE GENOMIC DNA]</scope>
    <source>
        <strain>Denwood</strain>
        <strain evidence="2">Zambia</strain>
    </source>
</reference>
<dbReference type="Proteomes" id="UP000269396">
    <property type="component" value="Unassembled WGS sequence"/>
</dbReference>
<protein>
    <submittedName>
        <fullName evidence="1">Uncharacterized protein</fullName>
    </submittedName>
</protein>
<sequence length="78" mass="8487">MYTIGLESGPPNPMDGPAVSTNPVEAPNIRFSSSQFRKQHPRHEKVSRTSLVVAVYAWPCECISGSSDSPHPQSHQGI</sequence>
<keyword evidence="2" id="KW-1185">Reference proteome</keyword>
<dbReference type="AlphaFoldDB" id="A0A183PSA5"/>